<reference evidence="9" key="1">
    <citation type="submission" date="2022-01" db="EMBL/GenBank/DDBJ databases">
        <title>Genome Sequence Resource for Two Populations of Ditylenchus destructor, the Migratory Endoparasitic Phytonematode.</title>
        <authorList>
            <person name="Zhang H."/>
            <person name="Lin R."/>
            <person name="Xie B."/>
        </authorList>
    </citation>
    <scope>NUCLEOTIDE SEQUENCE</scope>
    <source>
        <strain evidence="9">BazhouSP</strain>
    </source>
</reference>
<evidence type="ECO:0000256" key="7">
    <source>
        <dbReference type="ARBA" id="ARBA00023128"/>
    </source>
</evidence>
<accession>A0AAD4N5N8</accession>
<comment type="caution">
    <text evidence="9">The sequence shown here is derived from an EMBL/GenBank/DDBJ whole genome shotgun (WGS) entry which is preliminary data.</text>
</comment>
<protein>
    <submittedName>
        <fullName evidence="9">NADH dehydrogenase [ubiquinone] 1 alpha subcomplex subunit 6</fullName>
    </submittedName>
</protein>
<proteinExistence type="inferred from homology"/>
<keyword evidence="5" id="KW-0999">Mitochondrion inner membrane</keyword>
<evidence type="ECO:0000256" key="5">
    <source>
        <dbReference type="ARBA" id="ARBA00022792"/>
    </source>
</evidence>
<evidence type="ECO:0000256" key="6">
    <source>
        <dbReference type="ARBA" id="ARBA00022982"/>
    </source>
</evidence>
<dbReference type="InterPro" id="IPR016488">
    <property type="entry name" value="NADH_Ub_cplx-1_asu_su-6"/>
</dbReference>
<organism evidence="9 10">
    <name type="scientific">Ditylenchus destructor</name>
    <dbReference type="NCBI Taxonomy" id="166010"/>
    <lineage>
        <taxon>Eukaryota</taxon>
        <taxon>Metazoa</taxon>
        <taxon>Ecdysozoa</taxon>
        <taxon>Nematoda</taxon>
        <taxon>Chromadorea</taxon>
        <taxon>Rhabditida</taxon>
        <taxon>Tylenchina</taxon>
        <taxon>Tylenchomorpha</taxon>
        <taxon>Sphaerularioidea</taxon>
        <taxon>Anguinidae</taxon>
        <taxon>Anguininae</taxon>
        <taxon>Ditylenchus</taxon>
    </lineage>
</organism>
<keyword evidence="6" id="KW-0249">Electron transport</keyword>
<evidence type="ECO:0000256" key="4">
    <source>
        <dbReference type="ARBA" id="ARBA00022660"/>
    </source>
</evidence>
<keyword evidence="7" id="KW-0496">Mitochondrion</keyword>
<keyword evidence="4" id="KW-0679">Respiratory chain</keyword>
<dbReference type="Proteomes" id="UP001201812">
    <property type="component" value="Unassembled WGS sequence"/>
</dbReference>
<dbReference type="GO" id="GO:0005743">
    <property type="term" value="C:mitochondrial inner membrane"/>
    <property type="evidence" value="ECO:0007669"/>
    <property type="project" value="UniProtKB-SubCell"/>
</dbReference>
<evidence type="ECO:0000313" key="9">
    <source>
        <dbReference type="EMBL" id="KAI1714479.1"/>
    </source>
</evidence>
<evidence type="ECO:0000256" key="8">
    <source>
        <dbReference type="ARBA" id="ARBA00023136"/>
    </source>
</evidence>
<keyword evidence="10" id="KW-1185">Reference proteome</keyword>
<gene>
    <name evidence="9" type="ORF">DdX_08574</name>
</gene>
<evidence type="ECO:0000256" key="2">
    <source>
        <dbReference type="ARBA" id="ARBA00009508"/>
    </source>
</evidence>
<dbReference type="AlphaFoldDB" id="A0AAD4N5N8"/>
<comment type="subcellular location">
    <subcellularLocation>
        <location evidence="1">Mitochondrion inner membrane</location>
        <topology evidence="1">Peripheral membrane protein</topology>
        <orientation evidence="1">Matrix side</orientation>
    </subcellularLocation>
</comment>
<dbReference type="PANTHER" id="PTHR12964:SF0">
    <property type="entry name" value="NADH DEHYDROGENASE [UBIQUINONE] 1 ALPHA SUBCOMPLEX SUBUNIT 6"/>
    <property type="match status" value="1"/>
</dbReference>
<evidence type="ECO:0000256" key="1">
    <source>
        <dbReference type="ARBA" id="ARBA00004443"/>
    </source>
</evidence>
<evidence type="ECO:0000256" key="3">
    <source>
        <dbReference type="ARBA" id="ARBA00022448"/>
    </source>
</evidence>
<name>A0AAD4N5N8_9BILA</name>
<comment type="similarity">
    <text evidence="2">Belongs to the complex I LYR family.</text>
</comment>
<dbReference type="GO" id="GO:0006979">
    <property type="term" value="P:response to oxidative stress"/>
    <property type="evidence" value="ECO:0007669"/>
    <property type="project" value="TreeGrafter"/>
</dbReference>
<keyword evidence="3" id="KW-0813">Transport</keyword>
<evidence type="ECO:0000313" key="10">
    <source>
        <dbReference type="Proteomes" id="UP001201812"/>
    </source>
</evidence>
<dbReference type="PANTHER" id="PTHR12964">
    <property type="entry name" value="NADH-UBIQUINONE OXIDOREDUCTASE B14 SUBUNIT"/>
    <property type="match status" value="1"/>
</dbReference>
<dbReference type="EMBL" id="JAKKPZ010000013">
    <property type="protein sequence ID" value="KAI1714479.1"/>
    <property type="molecule type" value="Genomic_DNA"/>
</dbReference>
<keyword evidence="8" id="KW-0472">Membrane</keyword>
<sequence length="124" mass="14713">MSSKALTATKIVKPVVSGNAEDARRAVLATYKQLQRMTPKLWWDYELHDIPLPLLREMFKNEYVKHKHLQDIRVIDRKVEEAKQHMNSMNYNFYTSPMIRNYLLGENIEAKPKDFLSRFLESKD</sequence>